<dbReference type="PATRIC" id="fig|1280947.3.peg.1726"/>
<dbReference type="Proteomes" id="UP000027190">
    <property type="component" value="Unassembled WGS sequence"/>
</dbReference>
<evidence type="ECO:0000313" key="3">
    <source>
        <dbReference type="Proteomes" id="UP000027190"/>
    </source>
</evidence>
<evidence type="ECO:0000256" key="1">
    <source>
        <dbReference type="SAM" id="MobiDB-lite"/>
    </source>
</evidence>
<organism evidence="2 3">
    <name type="scientific">Hyphomonas chukchiensis</name>
    <dbReference type="NCBI Taxonomy" id="1280947"/>
    <lineage>
        <taxon>Bacteria</taxon>
        <taxon>Pseudomonadati</taxon>
        <taxon>Pseudomonadota</taxon>
        <taxon>Alphaproteobacteria</taxon>
        <taxon>Hyphomonadales</taxon>
        <taxon>Hyphomonadaceae</taxon>
        <taxon>Hyphomonas</taxon>
    </lineage>
</organism>
<dbReference type="EMBL" id="AWFG01000019">
    <property type="protein sequence ID" value="KCZ58964.1"/>
    <property type="molecule type" value="Genomic_DNA"/>
</dbReference>
<proteinExistence type="predicted"/>
<name>A0A062UQ75_9PROT</name>
<dbReference type="STRING" id="1280947.HY30_04275"/>
<reference evidence="2 3" key="1">
    <citation type="journal article" date="2014" name="Antonie Van Leeuwenhoek">
        <title>Hyphomonas beringensis sp. nov. and Hyphomonas chukchiensis sp. nov., isolated from surface seawater of the Bering Sea and Chukchi Sea.</title>
        <authorList>
            <person name="Li C."/>
            <person name="Lai Q."/>
            <person name="Li G."/>
            <person name="Dong C."/>
            <person name="Wang J."/>
            <person name="Liao Y."/>
            <person name="Shao Z."/>
        </authorList>
    </citation>
    <scope>NUCLEOTIDE SEQUENCE [LARGE SCALE GENOMIC DNA]</scope>
    <source>
        <strain evidence="2 3">BH-BN04-4</strain>
    </source>
</reference>
<dbReference type="RefSeq" id="WP_164473927.1">
    <property type="nucleotide sequence ID" value="NZ_AWFG01000019.1"/>
</dbReference>
<gene>
    <name evidence="2" type="ORF">HY30_04275</name>
</gene>
<comment type="caution">
    <text evidence="2">The sequence shown here is derived from an EMBL/GenBank/DDBJ whole genome shotgun (WGS) entry which is preliminary data.</text>
</comment>
<sequence>MSHTPKDPQIAARRAEALRANLKRRKAASRKASDKTPAPEDRKPE</sequence>
<keyword evidence="3" id="KW-1185">Reference proteome</keyword>
<protein>
    <submittedName>
        <fullName evidence="2">Uncharacterized protein</fullName>
    </submittedName>
</protein>
<evidence type="ECO:0000313" key="2">
    <source>
        <dbReference type="EMBL" id="KCZ58964.1"/>
    </source>
</evidence>
<dbReference type="AlphaFoldDB" id="A0A062UQ75"/>
<feature type="region of interest" description="Disordered" evidence="1">
    <location>
        <begin position="20"/>
        <end position="45"/>
    </location>
</feature>
<accession>A0A062UQ75</accession>
<feature type="compositionally biased region" description="Basic and acidic residues" evidence="1">
    <location>
        <begin position="31"/>
        <end position="45"/>
    </location>
</feature>